<evidence type="ECO:0000313" key="8">
    <source>
        <dbReference type="EMBL" id="QIJ55532.1"/>
    </source>
</evidence>
<evidence type="ECO:0000256" key="2">
    <source>
        <dbReference type="ARBA" id="ARBA00006131"/>
    </source>
</evidence>
<feature type="compositionally biased region" description="Polar residues" evidence="7">
    <location>
        <begin position="429"/>
        <end position="451"/>
    </location>
</feature>
<protein>
    <recommendedName>
        <fullName evidence="6">Capsid protein</fullName>
    </recommendedName>
</protein>
<feature type="compositionally biased region" description="Basic and acidic residues" evidence="7">
    <location>
        <begin position="452"/>
        <end position="464"/>
    </location>
</feature>
<evidence type="ECO:0000256" key="4">
    <source>
        <dbReference type="ARBA" id="ARBA00022561"/>
    </source>
</evidence>
<feature type="compositionally biased region" description="Basic and acidic residues" evidence="7">
    <location>
        <begin position="406"/>
        <end position="416"/>
    </location>
</feature>
<comment type="function">
    <text evidence="6">Self-assembles to form an icosahedral capsid.</text>
</comment>
<evidence type="ECO:0000256" key="7">
    <source>
        <dbReference type="SAM" id="MobiDB-lite"/>
    </source>
</evidence>
<comment type="subcellular location">
    <subcellularLocation>
        <location evidence="1 6">Virion</location>
    </subcellularLocation>
</comment>
<dbReference type="EMBL" id="MN994857">
    <property type="protein sequence ID" value="QIJ55532.1"/>
    <property type="molecule type" value="Genomic_DNA"/>
</dbReference>
<comment type="similarity">
    <text evidence="2 6">Belongs to the anelloviridae capsid protein family.</text>
</comment>
<sequence length="470" mass="56287">MRYYRRRRGRRRGFRRRWRRRGYHRRRFTRRRFGRGRRRRKGRRVRWLFEYMPRFFRRCVIRGWWPVLATGYRPPNKDQNTAAKQMSAFKPQTCFGMVNVKGWFYGNNLVNFGGYSCGTFSLSSLYQEHLMMRNRWSQSNCGFDLASYRGTKIMFVPHPHLDYLVYIDSEYRDFSLWMKQCMHPAVLLTHPNSRLIRSIAHGGPRRKLPRIFVPPPSTMNSGWSWMKDLAGQGLFAWFVCWLDLHNPFFAHVEDPNDVKWWDKGRENEPPSWYADWFDLQQMAVGDQIMAVYGENQIGQPPGDFQNNNRYCKLAYGPSSTRTSPMHSWTTGFHRSPSFTSLTGNGEAVPRLEKICNPEQDAIRADVTFLRNFEQIKLEKWKLKDHWDNQWGQQNQGPQTQTHWKKWKADQERRWHGYPDAAWPDLSQWPDGNNLRQNPDTNLQKEYSTTSDGRFRNSWDPDRAPQWRPKH</sequence>
<dbReference type="InterPro" id="IPR004219">
    <property type="entry name" value="TTvirus_Unk"/>
</dbReference>
<feature type="region of interest" description="Disordered" evidence="7">
    <location>
        <begin position="388"/>
        <end position="470"/>
    </location>
</feature>
<accession>A0A6G7NP10</accession>
<dbReference type="GO" id="GO:0039615">
    <property type="term" value="C:T=1 icosahedral viral capsid"/>
    <property type="evidence" value="ECO:0007669"/>
    <property type="project" value="UniProtKB-UniRule"/>
</dbReference>
<dbReference type="Pfam" id="PF02956">
    <property type="entry name" value="TT_ORF1"/>
    <property type="match status" value="1"/>
</dbReference>
<feature type="compositionally biased region" description="Low complexity" evidence="7">
    <location>
        <begin position="388"/>
        <end position="401"/>
    </location>
</feature>
<keyword evidence="4 6" id="KW-0167">Capsid protein</keyword>
<evidence type="ECO:0000256" key="1">
    <source>
        <dbReference type="ARBA" id="ARBA00004328"/>
    </source>
</evidence>
<reference evidence="8" key="1">
    <citation type="submission" date="2020-01" db="EMBL/GenBank/DDBJ databases">
        <title>Novel DNA viruses discovered in Iberian hares (Lepus granatensis).</title>
        <authorList>
            <person name="Agueda-Pinto A."/>
            <person name="Kraberger S."/>
            <person name="Lund M.C."/>
            <person name="Gortazar C."/>
            <person name="McFadden G."/>
            <person name="Esteves P.J."/>
            <person name="Varsani A."/>
        </authorList>
    </citation>
    <scope>NUCLEOTIDE SEQUENCE</scope>
    <source>
        <strain evidence="8">Lag10_EL_Anello1</strain>
    </source>
</reference>
<evidence type="ECO:0000256" key="3">
    <source>
        <dbReference type="ARBA" id="ARBA00022431"/>
    </source>
</evidence>
<keyword evidence="5 6" id="KW-0946">Virion</keyword>
<proteinExistence type="inferred from homology"/>
<evidence type="ECO:0000256" key="6">
    <source>
        <dbReference type="RuleBase" id="RU361230"/>
    </source>
</evidence>
<evidence type="ECO:0000256" key="5">
    <source>
        <dbReference type="ARBA" id="ARBA00022844"/>
    </source>
</evidence>
<organism evidence="8">
    <name type="scientific">Lepus torque teno virus 1</name>
    <dbReference type="NCBI Taxonomy" id="2716318"/>
    <lineage>
        <taxon>Viruses</taxon>
        <taxon>Monodnaviria</taxon>
        <taxon>Shotokuvirae</taxon>
        <taxon>Commensaviricota</taxon>
        <taxon>Cardeaviricetes</taxon>
        <taxon>Sanitavirales</taxon>
        <taxon>Anelloviridae</taxon>
        <taxon>Aleptorquevirus</taxon>
        <taxon>Aleptorquevirus lepor1</taxon>
    </lineage>
</organism>
<keyword evidence="3 6" id="KW-1140">T=1 icosahedral capsid protein</keyword>
<name>A0A6G7NP10_9VIRU</name>